<dbReference type="GO" id="GO:0005789">
    <property type="term" value="C:endoplasmic reticulum membrane"/>
    <property type="evidence" value="ECO:0007669"/>
    <property type="project" value="UniProtKB-SubCell"/>
</dbReference>
<evidence type="ECO:0000256" key="10">
    <source>
        <dbReference type="ARBA" id="ARBA00022989"/>
    </source>
</evidence>
<evidence type="ECO:0000256" key="2">
    <source>
        <dbReference type="ARBA" id="ARBA00004477"/>
    </source>
</evidence>
<evidence type="ECO:0000256" key="8">
    <source>
        <dbReference type="ARBA" id="ARBA00022824"/>
    </source>
</evidence>
<keyword evidence="8" id="KW-0256">Endoplasmic reticulum</keyword>
<dbReference type="AlphaFoldDB" id="A0A1E3P905"/>
<dbReference type="GO" id="GO:0071555">
    <property type="term" value="P:cell wall organization"/>
    <property type="evidence" value="ECO:0007669"/>
    <property type="project" value="UniProtKB-KW"/>
</dbReference>
<proteinExistence type="inferred from homology"/>
<keyword evidence="11 13" id="KW-0472">Membrane</keyword>
<comment type="subcellular location">
    <subcellularLocation>
        <location evidence="2">Endoplasmic reticulum membrane</location>
        <topology evidence="2">Multi-pass membrane protein</topology>
    </subcellularLocation>
</comment>
<name>A0A1E3P905_WICAA</name>
<dbReference type="STRING" id="683960.A0A1E3P905"/>
<feature type="transmembrane region" description="Helical" evidence="13">
    <location>
        <begin position="257"/>
        <end position="278"/>
    </location>
</feature>
<keyword evidence="12" id="KW-0961">Cell wall biogenesis/degradation</keyword>
<evidence type="ECO:0000256" key="4">
    <source>
        <dbReference type="ARBA" id="ARBA00011864"/>
    </source>
</evidence>
<keyword evidence="10 13" id="KW-1133">Transmembrane helix</keyword>
<feature type="transmembrane region" description="Helical" evidence="13">
    <location>
        <begin position="154"/>
        <end position="179"/>
    </location>
</feature>
<dbReference type="Pfam" id="PF12271">
    <property type="entry name" value="Chs7"/>
    <property type="match status" value="1"/>
</dbReference>
<keyword evidence="9" id="KW-0653">Protein transport</keyword>
<dbReference type="GO" id="GO:0015031">
    <property type="term" value="P:protein transport"/>
    <property type="evidence" value="ECO:0007669"/>
    <property type="project" value="UniProtKB-KW"/>
</dbReference>
<evidence type="ECO:0000256" key="1">
    <source>
        <dbReference type="ARBA" id="ARBA00002732"/>
    </source>
</evidence>
<dbReference type="Proteomes" id="UP000094112">
    <property type="component" value="Unassembled WGS sequence"/>
</dbReference>
<evidence type="ECO:0000256" key="3">
    <source>
        <dbReference type="ARBA" id="ARBA00009274"/>
    </source>
</evidence>
<keyword evidence="15" id="KW-1185">Reference proteome</keyword>
<evidence type="ECO:0000256" key="11">
    <source>
        <dbReference type="ARBA" id="ARBA00023136"/>
    </source>
</evidence>
<evidence type="ECO:0000313" key="15">
    <source>
        <dbReference type="Proteomes" id="UP000094112"/>
    </source>
</evidence>
<reference evidence="14 15" key="1">
    <citation type="journal article" date="2016" name="Proc. Natl. Acad. Sci. U.S.A.">
        <title>Comparative genomics of biotechnologically important yeasts.</title>
        <authorList>
            <person name="Riley R."/>
            <person name="Haridas S."/>
            <person name="Wolfe K.H."/>
            <person name="Lopes M.R."/>
            <person name="Hittinger C.T."/>
            <person name="Goeker M."/>
            <person name="Salamov A.A."/>
            <person name="Wisecaver J.H."/>
            <person name="Long T.M."/>
            <person name="Calvey C.H."/>
            <person name="Aerts A.L."/>
            <person name="Barry K.W."/>
            <person name="Choi C."/>
            <person name="Clum A."/>
            <person name="Coughlan A.Y."/>
            <person name="Deshpande S."/>
            <person name="Douglass A.P."/>
            <person name="Hanson S.J."/>
            <person name="Klenk H.-P."/>
            <person name="LaButti K.M."/>
            <person name="Lapidus A."/>
            <person name="Lindquist E.A."/>
            <person name="Lipzen A.M."/>
            <person name="Meier-Kolthoff J.P."/>
            <person name="Ohm R.A."/>
            <person name="Otillar R.P."/>
            <person name="Pangilinan J.L."/>
            <person name="Peng Y."/>
            <person name="Rokas A."/>
            <person name="Rosa C.A."/>
            <person name="Scheuner C."/>
            <person name="Sibirny A.A."/>
            <person name="Slot J.C."/>
            <person name="Stielow J.B."/>
            <person name="Sun H."/>
            <person name="Kurtzman C.P."/>
            <person name="Blackwell M."/>
            <person name="Grigoriev I.V."/>
            <person name="Jeffries T.W."/>
        </authorList>
    </citation>
    <scope>NUCLEOTIDE SEQUENCE [LARGE SCALE GENOMIC DNA]</scope>
    <source>
        <strain evidence="15">ATCC 58044 / CBS 1984 / NCYC 433 / NRRL Y-366-8</strain>
    </source>
</reference>
<dbReference type="PANTHER" id="PTHR35329:SF2">
    <property type="entry name" value="CHITIN SYNTHASE EXPORT CHAPERONE"/>
    <property type="match status" value="1"/>
</dbReference>
<dbReference type="EMBL" id="KV454208">
    <property type="protein sequence ID" value="ODQ61881.1"/>
    <property type="molecule type" value="Genomic_DNA"/>
</dbReference>
<evidence type="ECO:0000256" key="7">
    <source>
        <dbReference type="ARBA" id="ARBA00022692"/>
    </source>
</evidence>
<feature type="transmembrane region" description="Helical" evidence="13">
    <location>
        <begin position="223"/>
        <end position="245"/>
    </location>
</feature>
<dbReference type="RefSeq" id="XP_019041088.1">
    <property type="nucleotide sequence ID" value="XM_019182623.1"/>
</dbReference>
<evidence type="ECO:0000256" key="6">
    <source>
        <dbReference type="ARBA" id="ARBA00022448"/>
    </source>
</evidence>
<evidence type="ECO:0000256" key="9">
    <source>
        <dbReference type="ARBA" id="ARBA00022927"/>
    </source>
</evidence>
<feature type="transmembrane region" description="Helical" evidence="13">
    <location>
        <begin position="191"/>
        <end position="217"/>
    </location>
</feature>
<evidence type="ECO:0000256" key="12">
    <source>
        <dbReference type="ARBA" id="ARBA00023316"/>
    </source>
</evidence>
<dbReference type="OrthoDB" id="2189463at2759"/>
<gene>
    <name evidence="14" type="ORF">WICANDRAFT_48994</name>
</gene>
<feature type="transmembrane region" description="Helical" evidence="13">
    <location>
        <begin position="51"/>
        <end position="75"/>
    </location>
</feature>
<sequence length="303" mass="34090">MAFGDFNSICNGTSLPLCQVVSFTKPTTHEYLNNGIIPVCYARSIELANTVIFQIGNAFVNIGALIVFLIIIYHIRSKYTAIGRLEMLFYYNLLLALDICSLVVDCGVSPPGSKSYPYLVAVQLALSSASCWCLMICGFLGFRLWEDGTNKSMWFIRLTSLAFGVLSFFIALLTFQDWIKNGTLDRSNTTGLFVVCYILNAIFLLTFIISQIILALFLIKNYWVIGVIALTVISFIAGQLFLYAFSRQICEGVKHYLDGLFFASLCNLFSNMMLYKFWDMTTDDDLEFSISISKDGDVLYADR</sequence>
<evidence type="ECO:0000256" key="5">
    <source>
        <dbReference type="ARBA" id="ARBA00018354"/>
    </source>
</evidence>
<accession>A0A1E3P905</accession>
<keyword evidence="6" id="KW-0813">Transport</keyword>
<feature type="transmembrane region" description="Helical" evidence="13">
    <location>
        <begin position="116"/>
        <end position="142"/>
    </location>
</feature>
<protein>
    <recommendedName>
        <fullName evidence="5">Chitin synthase export chaperone</fullName>
    </recommendedName>
</protein>
<organism evidence="14 15">
    <name type="scientific">Wickerhamomyces anomalus (strain ATCC 58044 / CBS 1984 / NCYC 433 / NRRL Y-366-8)</name>
    <name type="common">Yeast</name>
    <name type="synonym">Hansenula anomala</name>
    <dbReference type="NCBI Taxonomy" id="683960"/>
    <lineage>
        <taxon>Eukaryota</taxon>
        <taxon>Fungi</taxon>
        <taxon>Dikarya</taxon>
        <taxon>Ascomycota</taxon>
        <taxon>Saccharomycotina</taxon>
        <taxon>Saccharomycetes</taxon>
        <taxon>Phaffomycetales</taxon>
        <taxon>Wickerhamomycetaceae</taxon>
        <taxon>Wickerhamomyces</taxon>
    </lineage>
</organism>
<evidence type="ECO:0000256" key="13">
    <source>
        <dbReference type="SAM" id="Phobius"/>
    </source>
</evidence>
<feature type="transmembrane region" description="Helical" evidence="13">
    <location>
        <begin position="87"/>
        <end position="104"/>
    </location>
</feature>
<comment type="function">
    <text evidence="1">Chaperone required for the export of the chitin synthase CHS3 from the endoplasmic reticulum.</text>
</comment>
<comment type="subunit">
    <text evidence="4">Interacts with CHS3.</text>
</comment>
<evidence type="ECO:0000313" key="14">
    <source>
        <dbReference type="EMBL" id="ODQ61881.1"/>
    </source>
</evidence>
<dbReference type="GO" id="GO:0051082">
    <property type="term" value="F:unfolded protein binding"/>
    <property type="evidence" value="ECO:0007669"/>
    <property type="project" value="TreeGrafter"/>
</dbReference>
<dbReference type="GeneID" id="30199869"/>
<comment type="similarity">
    <text evidence="3">Belongs to the CHS7 family.</text>
</comment>
<dbReference type="GO" id="GO:0006457">
    <property type="term" value="P:protein folding"/>
    <property type="evidence" value="ECO:0007669"/>
    <property type="project" value="TreeGrafter"/>
</dbReference>
<keyword evidence="7 13" id="KW-0812">Transmembrane</keyword>
<dbReference type="PANTHER" id="PTHR35329">
    <property type="entry name" value="CHITIN SYNTHASE EXPORT CHAPERONE"/>
    <property type="match status" value="1"/>
</dbReference>
<dbReference type="InterPro" id="IPR022057">
    <property type="entry name" value="Chs7"/>
</dbReference>